<evidence type="ECO:0000313" key="2">
    <source>
        <dbReference type="EMBL" id="BDA79840.1"/>
    </source>
</evidence>
<dbReference type="Proteomes" id="UP000245263">
    <property type="component" value="Chromosome 1"/>
</dbReference>
<dbReference type="RefSeq" id="WP_109020483.1">
    <property type="nucleotide sequence ID" value="NZ_AP025028.1"/>
</dbReference>
<dbReference type="EMBL" id="AP025028">
    <property type="protein sequence ID" value="BDA79840.1"/>
    <property type="molecule type" value="Genomic_DNA"/>
</dbReference>
<evidence type="ECO:0000256" key="1">
    <source>
        <dbReference type="SAM" id="Phobius"/>
    </source>
</evidence>
<keyword evidence="1" id="KW-0812">Transmembrane</keyword>
<proteinExistence type="predicted"/>
<protein>
    <recommendedName>
        <fullName evidence="4">Sigma factor regulatory protein, FecR/PupR family</fullName>
    </recommendedName>
</protein>
<keyword evidence="3" id="KW-1185">Reference proteome</keyword>
<feature type="transmembrane region" description="Helical" evidence="1">
    <location>
        <begin position="40"/>
        <end position="64"/>
    </location>
</feature>
<keyword evidence="1" id="KW-1133">Transmembrane helix</keyword>
<evidence type="ECO:0000313" key="3">
    <source>
        <dbReference type="Proteomes" id="UP000245263"/>
    </source>
</evidence>
<sequence length="333" mass="36805">MKQTPWWESDNPDDWPKPLQELTWNSDERKASTSIQRRKWLSSLSILSFPISAAAIFAAAFFLFSGKDKHLNTVNQSVLITDVYGNVGLRRTGSNDASVLSPGSNLLAGDLWILSDRSKVQISPSPGISVRLQGPGIVAWKEVISEGIPRLHLNIRSGEVVVLSDPRAAKSLVWESTHQTYVLLGTFARLKVEGNSDSLDVWEGEIQLLSNKVALGSVREGKSYQVRETDGIYSDSTSLLSYASLREGGIIRTELDQKPIIVTNAQESQSDSEGKPVRTWKELTALYGNAAKIKFKDGTEIIAVWYVKGGKWHLLTPDETRIVAPESILSLEN</sequence>
<gene>
    <name evidence="2" type="ORF">LPTSP3_g27700</name>
</gene>
<organism evidence="2 3">
    <name type="scientific">Leptospira kobayashii</name>
    <dbReference type="NCBI Taxonomy" id="1917830"/>
    <lineage>
        <taxon>Bacteria</taxon>
        <taxon>Pseudomonadati</taxon>
        <taxon>Spirochaetota</taxon>
        <taxon>Spirochaetia</taxon>
        <taxon>Leptospirales</taxon>
        <taxon>Leptospiraceae</taxon>
        <taxon>Leptospira</taxon>
    </lineage>
</organism>
<name>A0ABM7ULH5_9LEPT</name>
<evidence type="ECO:0008006" key="4">
    <source>
        <dbReference type="Google" id="ProtNLM"/>
    </source>
</evidence>
<reference evidence="2 3" key="1">
    <citation type="submission" date="2021-08" db="EMBL/GenBank/DDBJ databases">
        <title>Complete genome sequence of Leptospira kobayashii strain E30.</title>
        <authorList>
            <person name="Nakao R."/>
            <person name="Nakamura S."/>
            <person name="Masuzawa T."/>
            <person name="Koizumi N."/>
        </authorList>
    </citation>
    <scope>NUCLEOTIDE SEQUENCE [LARGE SCALE GENOMIC DNA]</scope>
    <source>
        <strain evidence="2 3">E30</strain>
    </source>
</reference>
<accession>A0ABM7ULH5</accession>
<keyword evidence="1" id="KW-0472">Membrane</keyword>